<dbReference type="Gene3D" id="2.70.150.10">
    <property type="entry name" value="Calcium-transporting ATPase, cytoplasmic transduction domain A"/>
    <property type="match status" value="1"/>
</dbReference>
<dbReference type="Pfam" id="PF12156">
    <property type="entry name" value="ATPase-cat_bd"/>
    <property type="match status" value="1"/>
</dbReference>
<feature type="transmembrane region" description="Helical" evidence="12">
    <location>
        <begin position="193"/>
        <end position="217"/>
    </location>
</feature>
<dbReference type="Proteomes" id="UP001596052">
    <property type="component" value="Unassembled WGS sequence"/>
</dbReference>
<evidence type="ECO:0000256" key="2">
    <source>
        <dbReference type="ARBA" id="ARBA00022448"/>
    </source>
</evidence>
<reference evidence="16" key="1">
    <citation type="journal article" date="2019" name="Int. J. Syst. Evol. Microbiol.">
        <title>The Global Catalogue of Microorganisms (GCM) 10K type strain sequencing project: providing services to taxonomists for standard genome sequencing and annotation.</title>
        <authorList>
            <consortium name="The Broad Institute Genomics Platform"/>
            <consortium name="The Broad Institute Genome Sequencing Center for Infectious Disease"/>
            <person name="Wu L."/>
            <person name="Ma J."/>
        </authorList>
    </citation>
    <scope>NUCLEOTIDE SEQUENCE [LARGE SCALE GENOMIC DNA]</scope>
    <source>
        <strain evidence="16">CGMCC 4.1469</strain>
    </source>
</reference>
<keyword evidence="7" id="KW-0460">Magnesium</keyword>
<accession>A0ABW0KRZ3</accession>
<dbReference type="SUPFAM" id="SSF81665">
    <property type="entry name" value="Calcium ATPase, transmembrane domain M"/>
    <property type="match status" value="1"/>
</dbReference>
<dbReference type="InterPro" id="IPR018303">
    <property type="entry name" value="ATPase_P-typ_P_site"/>
</dbReference>
<comment type="subcellular location">
    <subcellularLocation>
        <location evidence="1">Cell membrane</location>
        <topology evidence="1">Multi-pass membrane protein</topology>
    </subcellularLocation>
</comment>
<feature type="transmembrane region" description="Helical" evidence="12">
    <location>
        <begin position="398"/>
        <end position="416"/>
    </location>
</feature>
<dbReference type="Pfam" id="PF00122">
    <property type="entry name" value="E1-E2_ATPase"/>
    <property type="match status" value="1"/>
</dbReference>
<feature type="transmembrane region" description="Helical" evidence="12">
    <location>
        <begin position="709"/>
        <end position="730"/>
    </location>
</feature>
<feature type="transmembrane region" description="Helical" evidence="12">
    <location>
        <begin position="428"/>
        <end position="447"/>
    </location>
</feature>
<dbReference type="Gene3D" id="3.40.50.1000">
    <property type="entry name" value="HAD superfamily/HAD-like"/>
    <property type="match status" value="2"/>
</dbReference>
<evidence type="ECO:0000256" key="6">
    <source>
        <dbReference type="ARBA" id="ARBA00022723"/>
    </source>
</evidence>
<feature type="transmembrane region" description="Helical" evidence="12">
    <location>
        <begin position="736"/>
        <end position="757"/>
    </location>
</feature>
<dbReference type="PANTHER" id="PTHR43520">
    <property type="entry name" value="ATP7, ISOFORM B"/>
    <property type="match status" value="1"/>
</dbReference>
<feature type="domain" description="P-type ATPase A" evidence="13">
    <location>
        <begin position="300"/>
        <end position="379"/>
    </location>
</feature>
<feature type="transmembrane region" description="Helical" evidence="12">
    <location>
        <begin position="229"/>
        <end position="251"/>
    </location>
</feature>
<dbReference type="InterPro" id="IPR036163">
    <property type="entry name" value="HMA_dom_sf"/>
</dbReference>
<dbReference type="PANTHER" id="PTHR43520:SF5">
    <property type="entry name" value="CATION-TRANSPORTING P-TYPE ATPASE-RELATED"/>
    <property type="match status" value="1"/>
</dbReference>
<dbReference type="Pfam" id="PF00702">
    <property type="entry name" value="Hydrolase"/>
    <property type="match status" value="1"/>
</dbReference>
<dbReference type="PRINTS" id="PR00119">
    <property type="entry name" value="CATATPASE"/>
</dbReference>
<keyword evidence="2" id="KW-0813">Transport</keyword>
<evidence type="ECO:0000256" key="8">
    <source>
        <dbReference type="ARBA" id="ARBA00022967"/>
    </source>
</evidence>
<feature type="domain" description="Putative metal-binding" evidence="14">
    <location>
        <begin position="5"/>
        <end position="47"/>
    </location>
</feature>
<evidence type="ECO:0000256" key="11">
    <source>
        <dbReference type="ARBA" id="ARBA00023136"/>
    </source>
</evidence>
<keyword evidence="16" id="KW-1185">Reference proteome</keyword>
<sequence length="782" mass="84815">MNTICQHCGTPVPPTRSDGFCCSGCRSVHDLLQQEGLEQFYDLKSGLNLPPVPAQAMRQQDYGWLETATLAAEGTRASEDVAAELSVSVQGLSCMACIWLIERVFAKLGGTQIQVDISSGELRMAWQPGKFQPVEFARELQRFGYLLGLQRADGGQPRDNTLERRTGVCGAFAMNAMAFSLPAYFGMPADFAFAPWFDLVAAASATLALLVGGSYFAQRAWHALRAGVLHIDTPITLGILAAYAGSIIGWLSGEPGLKYFDFVAMFIFLMLGGRLVQQMAVARNRRRLLRDPSIPEAEMLEALQAGASFTVKPGQAVPVAAKLTDEHASISLEWISGESDSCTRSSGQLLPSGALNAGTRTLNAVALEGWKESTLHKLLDARRGGDQRDLRLEKLLRGYLVVVVLAGVVGGLWWWWHTGEWARGLQVMISVFVVSCPCALGVAAPLADDIAASRAADQGVFVRTLGLWKKLTRLRQVVFDKTGTLTLENPLLTNPEALSGLDDDARQMLRHLTRGNLHPVSRSLFDALGGMPEQGLDAEVTEVPGQGLRCEHAGCVWAISRPQDAGADAIFTRDGQTLCAFRFRDALRAESVAQMEALQGRGLRVEILSGDREAKVAAIAKQLNLQREQWQHSLTPEQKAEWISCHEPQSTLYIGDGANDSLAFDAASCAGSPVTGRSFLEHKADFYFLGHSMRFMSSLLDIAATHRRAVHAVFGFSVTYNIVTVIVGLMGHLSPLLAAILMPLSSLVTLSLVALIFRRGGSVVKRYAEPDVVSEAECVTAC</sequence>
<evidence type="ECO:0000259" key="14">
    <source>
        <dbReference type="Pfam" id="PF12156"/>
    </source>
</evidence>
<evidence type="ECO:0000256" key="10">
    <source>
        <dbReference type="ARBA" id="ARBA00023065"/>
    </source>
</evidence>
<evidence type="ECO:0000259" key="13">
    <source>
        <dbReference type="Pfam" id="PF00122"/>
    </source>
</evidence>
<evidence type="ECO:0000256" key="1">
    <source>
        <dbReference type="ARBA" id="ARBA00004651"/>
    </source>
</evidence>
<name>A0ABW0KRZ3_9BACT</name>
<keyword evidence="10" id="KW-0406">Ion transport</keyword>
<protein>
    <submittedName>
        <fullName evidence="15">Heavy metal translocating P-type ATPase metal-binding domain-containing protein</fullName>
    </submittedName>
</protein>
<dbReference type="InterPro" id="IPR021993">
    <property type="entry name" value="ATPase-cat-bd"/>
</dbReference>
<keyword evidence="5 12" id="KW-0812">Transmembrane</keyword>
<dbReference type="InterPro" id="IPR059000">
    <property type="entry name" value="ATPase_P-type_domA"/>
</dbReference>
<proteinExistence type="predicted"/>
<dbReference type="InterPro" id="IPR023214">
    <property type="entry name" value="HAD_sf"/>
</dbReference>
<gene>
    <name evidence="15" type="ORF">ACFQDI_12820</name>
</gene>
<comment type="caution">
    <text evidence="15">The sequence shown here is derived from an EMBL/GenBank/DDBJ whole genome shotgun (WGS) entry which is preliminary data.</text>
</comment>
<dbReference type="Gene3D" id="3.40.1110.10">
    <property type="entry name" value="Calcium-transporting ATPase, cytoplasmic domain N"/>
    <property type="match status" value="1"/>
</dbReference>
<dbReference type="InterPro" id="IPR036412">
    <property type="entry name" value="HAD-like_sf"/>
</dbReference>
<evidence type="ECO:0000256" key="3">
    <source>
        <dbReference type="ARBA" id="ARBA00022475"/>
    </source>
</evidence>
<keyword evidence="3" id="KW-1003">Cell membrane</keyword>
<dbReference type="PROSITE" id="PS00154">
    <property type="entry name" value="ATPASE_E1_E2"/>
    <property type="match status" value="1"/>
</dbReference>
<dbReference type="InterPro" id="IPR023298">
    <property type="entry name" value="ATPase_P-typ_TM_dom_sf"/>
</dbReference>
<keyword evidence="9 12" id="KW-1133">Transmembrane helix</keyword>
<dbReference type="SUPFAM" id="SSF55008">
    <property type="entry name" value="HMA, heavy metal-associated domain"/>
    <property type="match status" value="1"/>
</dbReference>
<evidence type="ECO:0000256" key="12">
    <source>
        <dbReference type="SAM" id="Phobius"/>
    </source>
</evidence>
<dbReference type="Gene3D" id="1.20.1110.10">
    <property type="entry name" value="Calcium-transporting ATPase, transmembrane domain"/>
    <property type="match status" value="1"/>
</dbReference>
<dbReference type="SUPFAM" id="SSF56784">
    <property type="entry name" value="HAD-like"/>
    <property type="match status" value="1"/>
</dbReference>
<evidence type="ECO:0000256" key="7">
    <source>
        <dbReference type="ARBA" id="ARBA00022842"/>
    </source>
</evidence>
<keyword evidence="11 12" id="KW-0472">Membrane</keyword>
<evidence type="ECO:0000256" key="5">
    <source>
        <dbReference type="ARBA" id="ARBA00022692"/>
    </source>
</evidence>
<dbReference type="InterPro" id="IPR023299">
    <property type="entry name" value="ATPase_P-typ_cyto_dom_N"/>
</dbReference>
<dbReference type="RefSeq" id="WP_377167118.1">
    <property type="nucleotide sequence ID" value="NZ_JBHSMQ010000004.1"/>
</dbReference>
<dbReference type="Gene3D" id="3.30.70.100">
    <property type="match status" value="1"/>
</dbReference>
<evidence type="ECO:0000313" key="16">
    <source>
        <dbReference type="Proteomes" id="UP001596052"/>
    </source>
</evidence>
<keyword evidence="8" id="KW-1278">Translocase</keyword>
<feature type="transmembrane region" description="Helical" evidence="12">
    <location>
        <begin position="168"/>
        <end position="187"/>
    </location>
</feature>
<feature type="transmembrane region" description="Helical" evidence="12">
    <location>
        <begin position="257"/>
        <end position="276"/>
    </location>
</feature>
<evidence type="ECO:0000256" key="9">
    <source>
        <dbReference type="ARBA" id="ARBA00022989"/>
    </source>
</evidence>
<keyword evidence="4" id="KW-0597">Phosphoprotein</keyword>
<evidence type="ECO:0000313" key="15">
    <source>
        <dbReference type="EMBL" id="MFC5455742.1"/>
    </source>
</evidence>
<organism evidence="15 16">
    <name type="scientific">Prosthecobacter fluviatilis</name>
    <dbReference type="NCBI Taxonomy" id="445931"/>
    <lineage>
        <taxon>Bacteria</taxon>
        <taxon>Pseudomonadati</taxon>
        <taxon>Verrucomicrobiota</taxon>
        <taxon>Verrucomicrobiia</taxon>
        <taxon>Verrucomicrobiales</taxon>
        <taxon>Verrucomicrobiaceae</taxon>
        <taxon>Prosthecobacter</taxon>
    </lineage>
</organism>
<keyword evidence="6" id="KW-0479">Metal-binding</keyword>
<evidence type="ECO:0000256" key="4">
    <source>
        <dbReference type="ARBA" id="ARBA00022553"/>
    </source>
</evidence>
<dbReference type="EMBL" id="JBHSMQ010000004">
    <property type="protein sequence ID" value="MFC5455742.1"/>
    <property type="molecule type" value="Genomic_DNA"/>
</dbReference>